<dbReference type="Proteomes" id="UP000265520">
    <property type="component" value="Unassembled WGS sequence"/>
</dbReference>
<dbReference type="AlphaFoldDB" id="A0A392S148"/>
<organism evidence="1 2">
    <name type="scientific">Trifolium medium</name>
    <dbReference type="NCBI Taxonomy" id="97028"/>
    <lineage>
        <taxon>Eukaryota</taxon>
        <taxon>Viridiplantae</taxon>
        <taxon>Streptophyta</taxon>
        <taxon>Embryophyta</taxon>
        <taxon>Tracheophyta</taxon>
        <taxon>Spermatophyta</taxon>
        <taxon>Magnoliopsida</taxon>
        <taxon>eudicotyledons</taxon>
        <taxon>Gunneridae</taxon>
        <taxon>Pentapetalae</taxon>
        <taxon>rosids</taxon>
        <taxon>fabids</taxon>
        <taxon>Fabales</taxon>
        <taxon>Fabaceae</taxon>
        <taxon>Papilionoideae</taxon>
        <taxon>50 kb inversion clade</taxon>
        <taxon>NPAAA clade</taxon>
        <taxon>Hologalegina</taxon>
        <taxon>IRL clade</taxon>
        <taxon>Trifolieae</taxon>
        <taxon>Trifolium</taxon>
    </lineage>
</organism>
<comment type="caution">
    <text evidence="1">The sequence shown here is derived from an EMBL/GenBank/DDBJ whole genome shotgun (WGS) entry which is preliminary data.</text>
</comment>
<name>A0A392S148_9FABA</name>
<feature type="non-terminal residue" evidence="1">
    <location>
        <position position="16"/>
    </location>
</feature>
<evidence type="ECO:0000313" key="2">
    <source>
        <dbReference type="Proteomes" id="UP000265520"/>
    </source>
</evidence>
<protein>
    <submittedName>
        <fullName evidence="1">Uncharacterized protein</fullName>
    </submittedName>
</protein>
<keyword evidence="2" id="KW-1185">Reference proteome</keyword>
<dbReference type="EMBL" id="LXQA010295690">
    <property type="protein sequence ID" value="MCI41740.1"/>
    <property type="molecule type" value="Genomic_DNA"/>
</dbReference>
<proteinExistence type="predicted"/>
<accession>A0A392S148</accession>
<sequence>MTLKTDNQVQVGQTQV</sequence>
<evidence type="ECO:0000313" key="1">
    <source>
        <dbReference type="EMBL" id="MCI41740.1"/>
    </source>
</evidence>
<reference evidence="1 2" key="1">
    <citation type="journal article" date="2018" name="Front. Plant Sci.">
        <title>Red Clover (Trifolium pratense) and Zigzag Clover (T. medium) - A Picture of Genomic Similarities and Differences.</title>
        <authorList>
            <person name="Dluhosova J."/>
            <person name="Istvanek J."/>
            <person name="Nedelnik J."/>
            <person name="Repkova J."/>
        </authorList>
    </citation>
    <scope>NUCLEOTIDE SEQUENCE [LARGE SCALE GENOMIC DNA]</scope>
    <source>
        <strain evidence="2">cv. 10/8</strain>
        <tissue evidence="1">Leaf</tissue>
    </source>
</reference>